<keyword evidence="6 8" id="KW-1133">Transmembrane helix</keyword>
<feature type="transmembrane region" description="Helical" evidence="8">
    <location>
        <begin position="175"/>
        <end position="195"/>
    </location>
</feature>
<proteinExistence type="inferred from homology"/>
<evidence type="ECO:0000256" key="2">
    <source>
        <dbReference type="ARBA" id="ARBA00010199"/>
    </source>
</evidence>
<evidence type="ECO:0000256" key="6">
    <source>
        <dbReference type="ARBA" id="ARBA00022989"/>
    </source>
</evidence>
<evidence type="ECO:0000256" key="7">
    <source>
        <dbReference type="ARBA" id="ARBA00023136"/>
    </source>
</evidence>
<evidence type="ECO:0000256" key="8">
    <source>
        <dbReference type="SAM" id="Phobius"/>
    </source>
</evidence>
<feature type="transmembrane region" description="Helical" evidence="8">
    <location>
        <begin position="201"/>
        <end position="220"/>
    </location>
</feature>
<keyword evidence="5 8" id="KW-0812">Transmembrane</keyword>
<dbReference type="AlphaFoldDB" id="A0AAE4Q149"/>
<sequence>MTTAKSTALALLFNGAKNRQLFALALPMILSNITVPLLGLVDTAVIGHLSDAYYLGGVALGSTIITLIIWLLGFLRMATTGLVAQAYGANDTASQLKLLVQGAMLATGLGIAVILLQLPILNLALGLSEASAEVERYCREYFQFRVWSTPFALLNLVMLGWLLGRQQPKAAMWQLILANLANIILDVLFVMGFGWGVKGAALASVCADITAFSVALYMVLQQLKLSSQFKFDQLRVHLTFAGYGKLLKLNSDIFIRSLCLQAAFAFMTFHGAGLGDNTVAANAVLLNLLLLISYALDGIAYYAEAEVGKAYGQKRAQQLHEAVVLAWCWSAITAVGFTLIFSLWGSHIIELLTSIDKVRTTAQTYLIWLVLLPLWSFSSYLFDGVYIGAAQGKVMRNSMIIATFGAFFPTWYLLQSLLPSEQANHALWAAMTAFMLMRSLTLAAHYRFSKTFIVRAC</sequence>
<dbReference type="Pfam" id="PF01554">
    <property type="entry name" value="MatE"/>
    <property type="match status" value="2"/>
</dbReference>
<feature type="transmembrane region" description="Helical" evidence="8">
    <location>
        <begin position="96"/>
        <end position="121"/>
    </location>
</feature>
<dbReference type="GO" id="GO:0042910">
    <property type="term" value="F:xenobiotic transmembrane transporter activity"/>
    <property type="evidence" value="ECO:0007669"/>
    <property type="project" value="InterPro"/>
</dbReference>
<dbReference type="Proteomes" id="UP001187859">
    <property type="component" value="Unassembled WGS sequence"/>
</dbReference>
<evidence type="ECO:0000313" key="10">
    <source>
        <dbReference type="Proteomes" id="UP001187859"/>
    </source>
</evidence>
<reference evidence="9" key="1">
    <citation type="submission" date="2023-05" db="EMBL/GenBank/DDBJ databases">
        <title>Colonisation of extended spectrum b-lactamase- and carbapenemase-producing bacteria on hospital surfaces from low- and middle-income countries.</title>
        <authorList>
            <person name="Nieto-Rosado M."/>
            <person name="Sands K."/>
            <person name="Iregbu K."/>
            <person name="Zahra R."/>
            <person name="Mazarati J.B."/>
            <person name="Mehtar S."/>
            <person name="Barnards-Group B."/>
            <person name="Walsh T.R."/>
        </authorList>
    </citation>
    <scope>NUCLEOTIDE SEQUENCE</scope>
    <source>
        <strain evidence="9">PP-E493</strain>
    </source>
</reference>
<accession>A0AAE4Q149</accession>
<gene>
    <name evidence="9" type="ORF">QM089_20135</name>
</gene>
<dbReference type="PIRSF" id="PIRSF006603">
    <property type="entry name" value="DinF"/>
    <property type="match status" value="1"/>
</dbReference>
<dbReference type="NCBIfam" id="TIGR00797">
    <property type="entry name" value="matE"/>
    <property type="match status" value="1"/>
</dbReference>
<organism evidence="9 10">
    <name type="scientific">Shewanella xiamenensis</name>
    <dbReference type="NCBI Taxonomy" id="332186"/>
    <lineage>
        <taxon>Bacteria</taxon>
        <taxon>Pseudomonadati</taxon>
        <taxon>Pseudomonadota</taxon>
        <taxon>Gammaproteobacteria</taxon>
        <taxon>Alteromonadales</taxon>
        <taxon>Shewanellaceae</taxon>
        <taxon>Shewanella</taxon>
    </lineage>
</organism>
<evidence type="ECO:0000256" key="3">
    <source>
        <dbReference type="ARBA" id="ARBA00022448"/>
    </source>
</evidence>
<feature type="transmembrane region" description="Helical" evidence="8">
    <location>
        <begin position="324"/>
        <end position="345"/>
    </location>
</feature>
<dbReference type="GO" id="GO:0005886">
    <property type="term" value="C:plasma membrane"/>
    <property type="evidence" value="ECO:0007669"/>
    <property type="project" value="UniProtKB-SubCell"/>
</dbReference>
<dbReference type="PANTHER" id="PTHR42893:SF46">
    <property type="entry name" value="PROTEIN DETOXIFICATION 44, CHLOROPLASTIC"/>
    <property type="match status" value="1"/>
</dbReference>
<comment type="subcellular location">
    <subcellularLocation>
        <location evidence="1">Cell inner membrane</location>
        <topology evidence="1">Multi-pass membrane protein</topology>
    </subcellularLocation>
</comment>
<name>A0AAE4Q149_9GAMM</name>
<dbReference type="EMBL" id="JASGOQ010000001">
    <property type="protein sequence ID" value="MDV5392506.1"/>
    <property type="molecule type" value="Genomic_DNA"/>
</dbReference>
<dbReference type="InterPro" id="IPR002528">
    <property type="entry name" value="MATE_fam"/>
</dbReference>
<dbReference type="RefSeq" id="WP_264889278.1">
    <property type="nucleotide sequence ID" value="NZ_AP026732.1"/>
</dbReference>
<feature type="transmembrane region" description="Helical" evidence="8">
    <location>
        <begin position="426"/>
        <end position="446"/>
    </location>
</feature>
<feature type="transmembrane region" description="Helical" evidence="8">
    <location>
        <begin position="279"/>
        <end position="303"/>
    </location>
</feature>
<keyword evidence="4" id="KW-1003">Cell membrane</keyword>
<dbReference type="PANTHER" id="PTHR42893">
    <property type="entry name" value="PROTEIN DETOXIFICATION 44, CHLOROPLASTIC-RELATED"/>
    <property type="match status" value="1"/>
</dbReference>
<dbReference type="InterPro" id="IPR044644">
    <property type="entry name" value="DinF-like"/>
</dbReference>
<comment type="similarity">
    <text evidence="2">Belongs to the multi antimicrobial extrusion (MATE) (TC 2.A.66.1) family.</text>
</comment>
<dbReference type="InterPro" id="IPR048279">
    <property type="entry name" value="MdtK-like"/>
</dbReference>
<evidence type="ECO:0000256" key="4">
    <source>
        <dbReference type="ARBA" id="ARBA00022475"/>
    </source>
</evidence>
<feature type="transmembrane region" description="Helical" evidence="8">
    <location>
        <begin position="253"/>
        <end position="273"/>
    </location>
</feature>
<feature type="transmembrane region" description="Helical" evidence="8">
    <location>
        <begin position="365"/>
        <end position="382"/>
    </location>
</feature>
<dbReference type="CDD" id="cd13136">
    <property type="entry name" value="MATE_DinF_like"/>
    <property type="match status" value="1"/>
</dbReference>
<keyword evidence="3" id="KW-0813">Transport</keyword>
<feature type="transmembrane region" description="Helical" evidence="8">
    <location>
        <begin position="141"/>
        <end position="163"/>
    </location>
</feature>
<evidence type="ECO:0000256" key="1">
    <source>
        <dbReference type="ARBA" id="ARBA00004429"/>
    </source>
</evidence>
<evidence type="ECO:0000256" key="5">
    <source>
        <dbReference type="ARBA" id="ARBA00022692"/>
    </source>
</evidence>
<feature type="transmembrane region" description="Helical" evidence="8">
    <location>
        <begin position="53"/>
        <end position="75"/>
    </location>
</feature>
<keyword evidence="7 8" id="KW-0472">Membrane</keyword>
<dbReference type="GO" id="GO:0015297">
    <property type="term" value="F:antiporter activity"/>
    <property type="evidence" value="ECO:0007669"/>
    <property type="project" value="InterPro"/>
</dbReference>
<feature type="transmembrane region" description="Helical" evidence="8">
    <location>
        <begin position="394"/>
        <end position="414"/>
    </location>
</feature>
<evidence type="ECO:0000313" key="9">
    <source>
        <dbReference type="EMBL" id="MDV5392506.1"/>
    </source>
</evidence>
<comment type="caution">
    <text evidence="9">The sequence shown here is derived from an EMBL/GenBank/DDBJ whole genome shotgun (WGS) entry which is preliminary data.</text>
</comment>
<protein>
    <submittedName>
        <fullName evidence="9">MATE family efflux transporter</fullName>
    </submittedName>
</protein>
<feature type="transmembrane region" description="Helical" evidence="8">
    <location>
        <begin position="21"/>
        <end position="41"/>
    </location>
</feature>